<sequence>MDSMVVIYDLTTERLQWGCRGKTSLWRQRCVDGQSAVVGVDNRDSLELI</sequence>
<organism evidence="1 2">
    <name type="scientific">Dufourea novaeangliae</name>
    <name type="common">Sweat bee</name>
    <dbReference type="NCBI Taxonomy" id="178035"/>
    <lineage>
        <taxon>Eukaryota</taxon>
        <taxon>Metazoa</taxon>
        <taxon>Ecdysozoa</taxon>
        <taxon>Arthropoda</taxon>
        <taxon>Hexapoda</taxon>
        <taxon>Insecta</taxon>
        <taxon>Pterygota</taxon>
        <taxon>Neoptera</taxon>
        <taxon>Endopterygota</taxon>
        <taxon>Hymenoptera</taxon>
        <taxon>Apocrita</taxon>
        <taxon>Aculeata</taxon>
        <taxon>Apoidea</taxon>
        <taxon>Anthophila</taxon>
        <taxon>Halictidae</taxon>
        <taxon>Rophitinae</taxon>
        <taxon>Dufourea</taxon>
    </lineage>
</organism>
<gene>
    <name evidence="1" type="ORF">WN55_07960</name>
</gene>
<keyword evidence="2" id="KW-1185">Reference proteome</keyword>
<proteinExistence type="predicted"/>
<accession>A0A154P6M3</accession>
<reference evidence="1 2" key="1">
    <citation type="submission" date="2015-07" db="EMBL/GenBank/DDBJ databases">
        <title>The genome of Dufourea novaeangliae.</title>
        <authorList>
            <person name="Pan H."/>
            <person name="Kapheim K."/>
        </authorList>
    </citation>
    <scope>NUCLEOTIDE SEQUENCE [LARGE SCALE GENOMIC DNA]</scope>
    <source>
        <strain evidence="1">0120121106</strain>
        <tissue evidence="1">Whole body</tissue>
    </source>
</reference>
<dbReference type="Proteomes" id="UP000076502">
    <property type="component" value="Unassembled WGS sequence"/>
</dbReference>
<dbReference type="AlphaFoldDB" id="A0A154P6M3"/>
<evidence type="ECO:0000313" key="1">
    <source>
        <dbReference type="EMBL" id="KZC06848.1"/>
    </source>
</evidence>
<evidence type="ECO:0000313" key="2">
    <source>
        <dbReference type="Proteomes" id="UP000076502"/>
    </source>
</evidence>
<protein>
    <submittedName>
        <fullName evidence="1">Uncharacterized protein</fullName>
    </submittedName>
</protein>
<dbReference type="EMBL" id="KQ434815">
    <property type="protein sequence ID" value="KZC06848.1"/>
    <property type="molecule type" value="Genomic_DNA"/>
</dbReference>
<name>A0A154P6M3_DUFNO</name>